<gene>
    <name evidence="3" type="ORF">A2Z00_01630</name>
</gene>
<evidence type="ECO:0000313" key="4">
    <source>
        <dbReference type="Proteomes" id="UP000177268"/>
    </source>
</evidence>
<dbReference type="Gene3D" id="1.10.3730.20">
    <property type="match status" value="1"/>
</dbReference>
<proteinExistence type="predicted"/>
<sequence length="291" mass="31864">MNKKVGFYSLLLSGLIFGTFPMLIRFITSSFGTFTQISLRTAIAAVIVGAILFRNKTSLNVRHIHPIALLLFFLAFPLDVIFYTFAIVTGKATNALFLLFAVSLLFSLITGTLFFKEKISYQKIIAVVLLLIGLVCFTHPFDSLGLTMATIFGLLAGFFDALTNLLRKHIGVADRWVTLFYQYLTMGVLTFLLGNFSGEIMIKNISIIPIAIIVIYGILNVSTGSLLAIGFSNFDFNLGTVVLASELFFGAIFNTIFLHEVPTTIEAVGGLIIFAAVLAANLTFAPRESRA</sequence>
<feature type="transmembrane region" description="Helical" evidence="1">
    <location>
        <begin position="95"/>
        <end position="115"/>
    </location>
</feature>
<feature type="domain" description="EamA" evidence="2">
    <location>
        <begin position="6"/>
        <end position="136"/>
    </location>
</feature>
<protein>
    <recommendedName>
        <fullName evidence="2">EamA domain-containing protein</fullName>
    </recommendedName>
</protein>
<dbReference type="AlphaFoldDB" id="A0A1F5ZHR5"/>
<dbReference type="Proteomes" id="UP000177268">
    <property type="component" value="Unassembled WGS sequence"/>
</dbReference>
<dbReference type="EMBL" id="MFIZ01000021">
    <property type="protein sequence ID" value="OGG11662.1"/>
    <property type="molecule type" value="Genomic_DNA"/>
</dbReference>
<comment type="caution">
    <text evidence="3">The sequence shown here is derived from an EMBL/GenBank/DDBJ whole genome shotgun (WGS) entry which is preliminary data.</text>
</comment>
<feature type="transmembrane region" description="Helical" evidence="1">
    <location>
        <begin position="264"/>
        <end position="285"/>
    </location>
</feature>
<feature type="transmembrane region" description="Helical" evidence="1">
    <location>
        <begin position="7"/>
        <end position="28"/>
    </location>
</feature>
<feature type="transmembrane region" description="Helical" evidence="1">
    <location>
        <begin position="236"/>
        <end position="258"/>
    </location>
</feature>
<keyword evidence="1" id="KW-0472">Membrane</keyword>
<feature type="domain" description="EamA" evidence="2">
    <location>
        <begin position="149"/>
        <end position="279"/>
    </location>
</feature>
<feature type="transmembrane region" description="Helical" evidence="1">
    <location>
        <begin position="208"/>
        <end position="229"/>
    </location>
</feature>
<feature type="transmembrane region" description="Helical" evidence="1">
    <location>
        <begin position="67"/>
        <end position="89"/>
    </location>
</feature>
<feature type="transmembrane region" description="Helical" evidence="1">
    <location>
        <begin position="147"/>
        <end position="166"/>
    </location>
</feature>
<dbReference type="InterPro" id="IPR000620">
    <property type="entry name" value="EamA_dom"/>
</dbReference>
<evidence type="ECO:0000313" key="3">
    <source>
        <dbReference type="EMBL" id="OGG11662.1"/>
    </source>
</evidence>
<feature type="transmembrane region" description="Helical" evidence="1">
    <location>
        <begin position="124"/>
        <end position="141"/>
    </location>
</feature>
<evidence type="ECO:0000256" key="1">
    <source>
        <dbReference type="SAM" id="Phobius"/>
    </source>
</evidence>
<dbReference type="GO" id="GO:0016020">
    <property type="term" value="C:membrane"/>
    <property type="evidence" value="ECO:0007669"/>
    <property type="project" value="InterPro"/>
</dbReference>
<organism evidence="3 4">
    <name type="scientific">Candidatus Gottesmanbacteria bacterium RBG_13_45_10</name>
    <dbReference type="NCBI Taxonomy" id="1798370"/>
    <lineage>
        <taxon>Bacteria</taxon>
        <taxon>Candidatus Gottesmaniibacteriota</taxon>
    </lineage>
</organism>
<reference evidence="3 4" key="1">
    <citation type="journal article" date="2016" name="Nat. Commun.">
        <title>Thousands of microbial genomes shed light on interconnected biogeochemical processes in an aquifer system.</title>
        <authorList>
            <person name="Anantharaman K."/>
            <person name="Brown C.T."/>
            <person name="Hug L.A."/>
            <person name="Sharon I."/>
            <person name="Castelle C.J."/>
            <person name="Probst A.J."/>
            <person name="Thomas B.C."/>
            <person name="Singh A."/>
            <person name="Wilkins M.J."/>
            <person name="Karaoz U."/>
            <person name="Brodie E.L."/>
            <person name="Williams K.H."/>
            <person name="Hubbard S.S."/>
            <person name="Banfield J.F."/>
        </authorList>
    </citation>
    <scope>NUCLEOTIDE SEQUENCE [LARGE SCALE GENOMIC DNA]</scope>
</reference>
<dbReference type="Pfam" id="PF00892">
    <property type="entry name" value="EamA"/>
    <property type="match status" value="2"/>
</dbReference>
<feature type="transmembrane region" description="Helical" evidence="1">
    <location>
        <begin position="178"/>
        <end position="196"/>
    </location>
</feature>
<evidence type="ECO:0000259" key="2">
    <source>
        <dbReference type="Pfam" id="PF00892"/>
    </source>
</evidence>
<dbReference type="InterPro" id="IPR037185">
    <property type="entry name" value="EmrE-like"/>
</dbReference>
<keyword evidence="1" id="KW-0812">Transmembrane</keyword>
<dbReference type="SUPFAM" id="SSF103481">
    <property type="entry name" value="Multidrug resistance efflux transporter EmrE"/>
    <property type="match status" value="1"/>
</dbReference>
<accession>A0A1F5ZHR5</accession>
<feature type="transmembrane region" description="Helical" evidence="1">
    <location>
        <begin position="34"/>
        <end position="55"/>
    </location>
</feature>
<keyword evidence="1" id="KW-1133">Transmembrane helix</keyword>
<name>A0A1F5ZHR5_9BACT</name>
<dbReference type="STRING" id="1798370.A2Z00_01630"/>